<evidence type="ECO:0000313" key="3">
    <source>
        <dbReference type="Proteomes" id="UP000008190"/>
    </source>
</evidence>
<feature type="region of interest" description="Disordered" evidence="1">
    <location>
        <begin position="123"/>
        <end position="258"/>
    </location>
</feature>
<feature type="compositionally biased region" description="Low complexity" evidence="1">
    <location>
        <begin position="181"/>
        <end position="199"/>
    </location>
</feature>
<dbReference type="Gene3D" id="1.10.10.10">
    <property type="entry name" value="Winged helix-like DNA-binding domain superfamily/Winged helix DNA-binding domain"/>
    <property type="match status" value="1"/>
</dbReference>
<name>H6R1P8_NOCCG</name>
<proteinExistence type="predicted"/>
<dbReference type="InterPro" id="IPR036388">
    <property type="entry name" value="WH-like_DNA-bd_sf"/>
</dbReference>
<feature type="region of interest" description="Disordered" evidence="1">
    <location>
        <begin position="45"/>
        <end position="64"/>
    </location>
</feature>
<dbReference type="KEGG" id="ncy:NOCYR_0973"/>
<accession>H6R1P8</accession>
<sequence>MEALKMTEKTPKFSKLAWLKNLAGADLTDGEYRVLVTIFNYSDGSGRRSYAGQSRLSEDTGKSDRQIRRIIPELIRKGWLTEVRKGSGRSGMASEFQLRTPDIDGKNTGHLGYEYRTFEVEIPDTHVRPSDPNQIQITDPKNKRGSNDPSDGYHARGTREEVSNLTPSGVGPFPVVTRETGSPIGSSGEPSEPSPLEVPTMGNTSGSSARPCGASPYASCKKDPFVDDHECSTHDADSSRVTDDYSTREGYRSPSRHRSKCFSSSCRDSDCDVHGGFSNIVPF</sequence>
<dbReference type="Proteomes" id="UP000008190">
    <property type="component" value="Chromosome"/>
</dbReference>
<reference evidence="2 3" key="1">
    <citation type="journal article" date="2012" name="J. Bacteriol.">
        <title>Genome sequence of the human- and animal-pathogenic strain Nocardia cyriacigeorgica GUH-2.</title>
        <authorList>
            <person name="Zoropogui A."/>
            <person name="Pujic P."/>
            <person name="Normand P."/>
            <person name="Barbe V."/>
            <person name="Beaman B."/>
            <person name="Beaman L."/>
            <person name="Boiron P."/>
            <person name="Colinon C."/>
            <person name="Deredjian A."/>
            <person name="Graindorge A."/>
            <person name="Mangenot S."/>
            <person name="Nazaret S."/>
            <person name="Neto M."/>
            <person name="Petit S."/>
            <person name="Roche D."/>
            <person name="Vallenet D."/>
            <person name="Rodriguez-Nava V."/>
            <person name="Richard Y."/>
            <person name="Cournoyer B."/>
            <person name="Blaha D."/>
        </authorList>
    </citation>
    <scope>NUCLEOTIDE SEQUENCE [LARGE SCALE GENOMIC DNA]</scope>
    <source>
        <strain evidence="2 3">GUH-2</strain>
    </source>
</reference>
<feature type="compositionally biased region" description="Basic and acidic residues" evidence="1">
    <location>
        <begin position="140"/>
        <end position="162"/>
    </location>
</feature>
<evidence type="ECO:0000256" key="1">
    <source>
        <dbReference type="SAM" id="MobiDB-lite"/>
    </source>
</evidence>
<feature type="compositionally biased region" description="Basic and acidic residues" evidence="1">
    <location>
        <begin position="220"/>
        <end position="251"/>
    </location>
</feature>
<gene>
    <name evidence="2" type="ordered locus">NOCYR_0973</name>
</gene>
<protein>
    <recommendedName>
        <fullName evidence="4">Helix-turn-helix domain-containing protein</fullName>
    </recommendedName>
</protein>
<evidence type="ECO:0000313" key="2">
    <source>
        <dbReference type="EMBL" id="CCF61782.1"/>
    </source>
</evidence>
<dbReference type="HOGENOM" id="CLU_982938_0_0_11"/>
<evidence type="ECO:0008006" key="4">
    <source>
        <dbReference type="Google" id="ProtNLM"/>
    </source>
</evidence>
<keyword evidence="3" id="KW-1185">Reference proteome</keyword>
<dbReference type="AlphaFoldDB" id="H6R1P8"/>
<organism evidence="2 3">
    <name type="scientific">Nocardia cyriacigeorgica (strain GUH-2)</name>
    <dbReference type="NCBI Taxonomy" id="1127134"/>
    <lineage>
        <taxon>Bacteria</taxon>
        <taxon>Bacillati</taxon>
        <taxon>Actinomycetota</taxon>
        <taxon>Actinomycetes</taxon>
        <taxon>Mycobacteriales</taxon>
        <taxon>Nocardiaceae</taxon>
        <taxon>Nocardia</taxon>
    </lineage>
</organism>
<dbReference type="EMBL" id="FO082843">
    <property type="protein sequence ID" value="CCF61782.1"/>
    <property type="molecule type" value="Genomic_DNA"/>
</dbReference>
<dbReference type="Pfam" id="PF13730">
    <property type="entry name" value="HTH_36"/>
    <property type="match status" value="1"/>
</dbReference>